<protein>
    <submittedName>
        <fullName evidence="2">Unannotated protein</fullName>
    </submittedName>
</protein>
<dbReference type="EMBL" id="CAFBLW010000038">
    <property type="protein sequence ID" value="CAB4875770.1"/>
    <property type="molecule type" value="Genomic_DNA"/>
</dbReference>
<evidence type="ECO:0000313" key="2">
    <source>
        <dbReference type="EMBL" id="CAB4875770.1"/>
    </source>
</evidence>
<keyword evidence="1" id="KW-0812">Transmembrane</keyword>
<dbReference type="PRINTS" id="PR00728">
    <property type="entry name" value="SIGNALPTASE"/>
</dbReference>
<evidence type="ECO:0000256" key="1">
    <source>
        <dbReference type="SAM" id="Phobius"/>
    </source>
</evidence>
<gene>
    <name evidence="2" type="ORF">UFOPK3461_00597</name>
</gene>
<dbReference type="AlphaFoldDB" id="A0A6J7E3U5"/>
<reference evidence="2" key="1">
    <citation type="submission" date="2020-05" db="EMBL/GenBank/DDBJ databases">
        <authorList>
            <person name="Chiriac C."/>
            <person name="Salcher M."/>
            <person name="Ghai R."/>
            <person name="Kavagutti S V."/>
        </authorList>
    </citation>
    <scope>NUCLEOTIDE SEQUENCE</scope>
</reference>
<dbReference type="NCBIfam" id="TIGR02228">
    <property type="entry name" value="sigpep_I_arch"/>
    <property type="match status" value="1"/>
</dbReference>
<accession>A0A6J7E3U5</accession>
<organism evidence="2">
    <name type="scientific">freshwater metagenome</name>
    <dbReference type="NCBI Taxonomy" id="449393"/>
    <lineage>
        <taxon>unclassified sequences</taxon>
        <taxon>metagenomes</taxon>
        <taxon>ecological metagenomes</taxon>
    </lineage>
</organism>
<dbReference type="InterPro" id="IPR001733">
    <property type="entry name" value="Peptidase_S26B"/>
</dbReference>
<dbReference type="InterPro" id="IPR019533">
    <property type="entry name" value="Peptidase_S26"/>
</dbReference>
<dbReference type="GO" id="GO:0016020">
    <property type="term" value="C:membrane"/>
    <property type="evidence" value="ECO:0007669"/>
    <property type="project" value="InterPro"/>
</dbReference>
<dbReference type="GO" id="GO:0006465">
    <property type="term" value="P:signal peptide processing"/>
    <property type="evidence" value="ECO:0007669"/>
    <property type="project" value="InterPro"/>
</dbReference>
<proteinExistence type="predicted"/>
<keyword evidence="1" id="KW-0472">Membrane</keyword>
<dbReference type="GO" id="GO:0004252">
    <property type="term" value="F:serine-type endopeptidase activity"/>
    <property type="evidence" value="ECO:0007669"/>
    <property type="project" value="InterPro"/>
</dbReference>
<feature type="transmembrane region" description="Helical" evidence="1">
    <location>
        <begin position="81"/>
        <end position="102"/>
    </location>
</feature>
<sequence>MSRRELFNERGTDEIWVEGKSSFDDSNILVTVSNLHGEQTALITNSEIIDSKARLFVEAPAERVAPRDRVVAERIIRGVRFTGYLLAVVVISFSALSVSGVVKARIVLTGSMAPAINTGDIILTTTPDRLAPKKGDVVAYMARRFNGDPVGIFSHRIIGGDPTSGFIVKGDANKSPDVQRPKPIDIVGVVFFVVPFIGHILTPKSLFILVPGAFGFWLVIDALRNER</sequence>
<feature type="transmembrane region" description="Helical" evidence="1">
    <location>
        <begin position="183"/>
        <end position="200"/>
    </location>
</feature>
<keyword evidence="1" id="KW-1133">Transmembrane helix</keyword>
<name>A0A6J7E3U5_9ZZZZ</name>
<dbReference type="CDD" id="cd06530">
    <property type="entry name" value="S26_SPase_I"/>
    <property type="match status" value="1"/>
</dbReference>